<evidence type="ECO:0008006" key="3">
    <source>
        <dbReference type="Google" id="ProtNLM"/>
    </source>
</evidence>
<evidence type="ECO:0000313" key="2">
    <source>
        <dbReference type="Proteomes" id="UP000694569"/>
    </source>
</evidence>
<dbReference type="InterPro" id="IPR036691">
    <property type="entry name" value="Endo/exonu/phosph_ase_sf"/>
</dbReference>
<dbReference type="GeneTree" id="ENSGT01070000253913"/>
<reference evidence="1" key="1">
    <citation type="submission" date="2025-08" db="UniProtKB">
        <authorList>
            <consortium name="Ensembl"/>
        </authorList>
    </citation>
    <scope>IDENTIFICATION</scope>
</reference>
<dbReference type="Gene3D" id="3.60.10.10">
    <property type="entry name" value="Endonuclease/exonuclease/phosphatase"/>
    <property type="match status" value="1"/>
</dbReference>
<dbReference type="AlphaFoldDB" id="A0A8C5PA77"/>
<name>A0A8C5PA77_9ANUR</name>
<reference evidence="1" key="2">
    <citation type="submission" date="2025-09" db="UniProtKB">
        <authorList>
            <consortium name="Ensembl"/>
        </authorList>
    </citation>
    <scope>IDENTIFICATION</scope>
</reference>
<sequence>MDFAEGTLILGLDFNVLLVPLVDTSKRTTSLPLHILRSVGKTLHSYRLADCWRAQHPEGRDYTFFSQPQQSYSRLDYFFLQHYHLHTLKTASLGTATWSDHAPIHITLTSPLYRPASFSWCLNDSFLAKESLIEDSEWVLESYFAENATPDISDPVIWEAHKCVIRGHYIKKGAELKKQRATQISDLVLQISDIESLHKRDADPTHLAMLTTMQRSLADLMNTLHHRTCLQTKAFFHTHGDKCGRLLAHMIAKKRATTYIACVQDRE</sequence>
<dbReference type="Ensembl" id="ENSLLET00000008507.1">
    <property type="protein sequence ID" value="ENSLLEP00000008178.1"/>
    <property type="gene ID" value="ENSLLEG00000005201.1"/>
</dbReference>
<dbReference type="SUPFAM" id="SSF56219">
    <property type="entry name" value="DNase I-like"/>
    <property type="match status" value="1"/>
</dbReference>
<proteinExistence type="predicted"/>
<dbReference type="Proteomes" id="UP000694569">
    <property type="component" value="Unplaced"/>
</dbReference>
<protein>
    <recommendedName>
        <fullName evidence="3">Endonuclease/exonuclease/phosphatase domain-containing protein</fullName>
    </recommendedName>
</protein>
<keyword evidence="2" id="KW-1185">Reference proteome</keyword>
<accession>A0A8C5PA77</accession>
<dbReference type="OrthoDB" id="416119at2759"/>
<evidence type="ECO:0000313" key="1">
    <source>
        <dbReference type="Ensembl" id="ENSLLEP00000008178.1"/>
    </source>
</evidence>
<organism evidence="1 2">
    <name type="scientific">Leptobrachium leishanense</name>
    <name type="common">Leishan spiny toad</name>
    <dbReference type="NCBI Taxonomy" id="445787"/>
    <lineage>
        <taxon>Eukaryota</taxon>
        <taxon>Metazoa</taxon>
        <taxon>Chordata</taxon>
        <taxon>Craniata</taxon>
        <taxon>Vertebrata</taxon>
        <taxon>Euteleostomi</taxon>
        <taxon>Amphibia</taxon>
        <taxon>Batrachia</taxon>
        <taxon>Anura</taxon>
        <taxon>Pelobatoidea</taxon>
        <taxon>Megophryidae</taxon>
        <taxon>Leptobrachium</taxon>
    </lineage>
</organism>